<keyword evidence="3" id="KW-0689">Ribosomal protein</keyword>
<evidence type="ECO:0000256" key="7">
    <source>
        <dbReference type="ARBA" id="ARBA00035421"/>
    </source>
</evidence>
<evidence type="ECO:0000313" key="9">
    <source>
        <dbReference type="EMBL" id="KAF7784025.1"/>
    </source>
</evidence>
<evidence type="ECO:0000256" key="5">
    <source>
        <dbReference type="ARBA" id="ARBA00023274"/>
    </source>
</evidence>
<protein>
    <recommendedName>
        <fullName evidence="6">Small ribosomal subunit protein mS23</fullName>
    </recommendedName>
    <alternativeName>
        <fullName evidence="7">37S ribosomal protein S25, mitochondrial</fullName>
    </alternativeName>
</protein>
<evidence type="ECO:0000256" key="6">
    <source>
        <dbReference type="ARBA" id="ARBA00035137"/>
    </source>
</evidence>
<evidence type="ECO:0000256" key="8">
    <source>
        <dbReference type="SAM" id="MobiDB-lite"/>
    </source>
</evidence>
<dbReference type="PANTHER" id="PTHR37799">
    <property type="entry name" value="37S RIBOSOMAL PROTEIN S25, MITOCHONDRIAL"/>
    <property type="match status" value="1"/>
</dbReference>
<evidence type="ECO:0000256" key="2">
    <source>
        <dbReference type="ARBA" id="ARBA00009864"/>
    </source>
</evidence>
<accession>A0A8H7FAB3</accession>
<feature type="compositionally biased region" description="Basic and acidic residues" evidence="8">
    <location>
        <begin position="50"/>
        <end position="60"/>
    </location>
</feature>
<dbReference type="GO" id="GO:0003735">
    <property type="term" value="F:structural constituent of ribosome"/>
    <property type="evidence" value="ECO:0007669"/>
    <property type="project" value="InterPro"/>
</dbReference>
<reference evidence="9 10" key="1">
    <citation type="journal article" name="Sci. Rep.">
        <title>Telomere-to-telomere assembled and centromere annotated genomes of the two main subspecies of the button mushroom Agaricus bisporus reveal especially polymorphic chromosome ends.</title>
        <authorList>
            <person name="Sonnenberg A.S.M."/>
            <person name="Sedaghat-Telgerd N."/>
            <person name="Lavrijssen B."/>
            <person name="Ohm R.A."/>
            <person name="Hendrickx P.M."/>
            <person name="Scholtmeijer K."/>
            <person name="Baars J.J.P."/>
            <person name="van Peer A."/>
        </authorList>
    </citation>
    <scope>NUCLEOTIDE SEQUENCE [LARGE SCALE GENOMIC DNA]</scope>
    <source>
        <strain evidence="9 10">H119_p4</strain>
    </source>
</reference>
<sequence>MVRRFANQVHQQVSRLMRANYIKKEPAWFQAVLQYPPLPLPPKAPASRTQYDHTSRKPDFKSGQPVKLRRLKTRPLPIQYIEDDLRRQFFRDHPFEAFRPKTLVEGAGIEPPHAIRGKNWTRLRQRGRNPSPEDAIQFAINLHQYGDGGTKHQQEGEIKQEGMPISEAYLRAVAQFRALRSEHHIASTFAAIEAESFGYTFEETEVEKVFAKHMRELKKWGQEEQFDDESANAAKKRWRAIVERNVEQGEWTKGEKYVKLWKDNAKAEYAPTLTQPITERLAAETIENRVTTS</sequence>
<dbReference type="GO" id="GO:0005763">
    <property type="term" value="C:mitochondrial small ribosomal subunit"/>
    <property type="evidence" value="ECO:0007669"/>
    <property type="project" value="InterPro"/>
</dbReference>
<gene>
    <name evidence="9" type="ORF">Agabi119p4_190</name>
</gene>
<comment type="caution">
    <text evidence="9">The sequence shown here is derived from an EMBL/GenBank/DDBJ whole genome shotgun (WGS) entry which is preliminary data.</text>
</comment>
<comment type="similarity">
    <text evidence="2">Belongs to the mitochondrion-specific ribosomal protein mS23 family.</text>
</comment>
<dbReference type="EMBL" id="JABXXO010000001">
    <property type="protein sequence ID" value="KAF7784025.1"/>
    <property type="molecule type" value="Genomic_DNA"/>
</dbReference>
<keyword evidence="5" id="KW-0687">Ribonucleoprotein</keyword>
<evidence type="ECO:0000313" key="10">
    <source>
        <dbReference type="Proteomes" id="UP000629468"/>
    </source>
</evidence>
<name>A0A8H7FAB3_AGABI</name>
<dbReference type="Pfam" id="PF13741">
    <property type="entry name" value="MRP-S25"/>
    <property type="match status" value="1"/>
</dbReference>
<dbReference type="Proteomes" id="UP000629468">
    <property type="component" value="Unassembled WGS sequence"/>
</dbReference>
<feature type="region of interest" description="Disordered" evidence="8">
    <location>
        <begin position="40"/>
        <end position="64"/>
    </location>
</feature>
<organism evidence="9 10">
    <name type="scientific">Agaricus bisporus var. burnettii</name>
    <dbReference type="NCBI Taxonomy" id="192524"/>
    <lineage>
        <taxon>Eukaryota</taxon>
        <taxon>Fungi</taxon>
        <taxon>Dikarya</taxon>
        <taxon>Basidiomycota</taxon>
        <taxon>Agaricomycotina</taxon>
        <taxon>Agaricomycetes</taxon>
        <taxon>Agaricomycetidae</taxon>
        <taxon>Agaricales</taxon>
        <taxon>Agaricineae</taxon>
        <taxon>Agaricaceae</taxon>
        <taxon>Agaricus</taxon>
    </lineage>
</organism>
<dbReference type="InterPro" id="IPR016939">
    <property type="entry name" value="Ribosomal_mS23_fun"/>
</dbReference>
<dbReference type="AlphaFoldDB" id="A0A8H7FAB3"/>
<evidence type="ECO:0000256" key="4">
    <source>
        <dbReference type="ARBA" id="ARBA00023128"/>
    </source>
</evidence>
<keyword evidence="4" id="KW-0496">Mitochondrion</keyword>
<evidence type="ECO:0000256" key="1">
    <source>
        <dbReference type="ARBA" id="ARBA00004173"/>
    </source>
</evidence>
<evidence type="ECO:0000256" key="3">
    <source>
        <dbReference type="ARBA" id="ARBA00022980"/>
    </source>
</evidence>
<dbReference type="PANTHER" id="PTHR37799:SF1">
    <property type="entry name" value="SMALL RIBOSOMAL SUBUNIT PROTEIN MS23"/>
    <property type="match status" value="1"/>
</dbReference>
<comment type="subcellular location">
    <subcellularLocation>
        <location evidence="1">Mitochondrion</location>
    </subcellularLocation>
</comment>
<proteinExistence type="inferred from homology"/>